<keyword evidence="20" id="KW-1185">Reference proteome</keyword>
<evidence type="ECO:0000256" key="1">
    <source>
        <dbReference type="ARBA" id="ARBA00006234"/>
    </source>
</evidence>
<feature type="domain" description="Protein kinase" evidence="17">
    <location>
        <begin position="68"/>
        <end position="370"/>
    </location>
</feature>
<feature type="compositionally biased region" description="Basic and acidic residues" evidence="16">
    <location>
        <begin position="19"/>
        <end position="28"/>
    </location>
</feature>
<feature type="domain" description="EF-hand" evidence="18">
    <location>
        <begin position="485"/>
        <end position="520"/>
    </location>
</feature>
<evidence type="ECO:0000256" key="13">
    <source>
        <dbReference type="ARBA" id="ARBA00048679"/>
    </source>
</evidence>
<dbReference type="InterPro" id="IPR002048">
    <property type="entry name" value="EF_hand_dom"/>
</dbReference>
<evidence type="ECO:0000259" key="18">
    <source>
        <dbReference type="PROSITE" id="PS50222"/>
    </source>
</evidence>
<evidence type="ECO:0000313" key="20">
    <source>
        <dbReference type="Proteomes" id="UP000734854"/>
    </source>
</evidence>
<feature type="domain" description="EF-hand" evidence="18">
    <location>
        <begin position="521"/>
        <end position="556"/>
    </location>
</feature>
<evidence type="ECO:0000256" key="3">
    <source>
        <dbReference type="ARBA" id="ARBA00022527"/>
    </source>
</evidence>
<feature type="region of interest" description="Disordered" evidence="16">
    <location>
        <begin position="19"/>
        <end position="47"/>
    </location>
</feature>
<dbReference type="SUPFAM" id="SSF56112">
    <property type="entry name" value="Protein kinase-like (PK-like)"/>
    <property type="match status" value="1"/>
</dbReference>
<dbReference type="GO" id="GO:0005524">
    <property type="term" value="F:ATP binding"/>
    <property type="evidence" value="ECO:0007669"/>
    <property type="project" value="UniProtKB-UniRule"/>
</dbReference>
<dbReference type="PROSITE" id="PS00018">
    <property type="entry name" value="EF_HAND_1"/>
    <property type="match status" value="3"/>
</dbReference>
<keyword evidence="10 15" id="KW-0067">ATP-binding</keyword>
<dbReference type="GO" id="GO:0004674">
    <property type="term" value="F:protein serine/threonine kinase activity"/>
    <property type="evidence" value="ECO:0007669"/>
    <property type="project" value="UniProtKB-KW"/>
</dbReference>
<sequence length="584" mass="65375">MGNCCRSPAAVAREDVKTHFPGAHHDHGGPASGKNHHRNQKGVGGAQSKRLTVLCSDTKSVVAIEEKYALDRELGRGEFGVTYLCMDRATRELLACKSISKRKLRTSVDVEDVRREVTIMRHLPRSPSIVSLREALEDDGAVHLVMELCEGGELFDRIVARGHYSERAAAVVMRTIVEVVQLCHKHGVIHRDLKPENFLFANKKENSPLKAIDFGLSIFFKTGENFSEIVGSPYYMAPEVLKRNYGPEIDIWSAGVILYILLCGVPPFWAGKFSTSSSTLKHQILIHMCNVLICAHLSSILKNSDILMQCGYAAETEQGVAQAILKGAIDFTRDPWPNVSESAKNLVQQMLEPEPKLRLTAKQVLEHSWLQNAKKAPNVPLGDVVKSRLKQFSRMNRFKRRALRVIADHLSTEEVEDIKEMFRMMDTDNDGIVSHEELKAGLSKFGSHLVESEVHMLVEAVDTNGKGTLDYGEFLAVSLHLQRMANDEHLRRAFSYFDKDGNGFIEPNELHEALAEDGATDSMEAANDILQEVDTDKDGRISYDEFVAMMKTGTDWRKASRHYSRGRFNSLSVRLMKDGSLNLG</sequence>
<evidence type="ECO:0000259" key="17">
    <source>
        <dbReference type="PROSITE" id="PS50011"/>
    </source>
</evidence>
<reference evidence="19 20" key="1">
    <citation type="submission" date="2020-08" db="EMBL/GenBank/DDBJ databases">
        <title>Plant Genome Project.</title>
        <authorList>
            <person name="Zhang R.-G."/>
        </authorList>
    </citation>
    <scope>NUCLEOTIDE SEQUENCE [LARGE SCALE GENOMIC DNA]</scope>
    <source>
        <tissue evidence="19">Rhizome</tissue>
    </source>
</reference>
<keyword evidence="4" id="KW-0808">Transferase</keyword>
<protein>
    <recommendedName>
        <fullName evidence="2">non-specific serine/threonine protein kinase</fullName>
        <ecNumber evidence="2">2.7.11.1</ecNumber>
    </recommendedName>
</protein>
<name>A0A8J5FNE7_ZINOF</name>
<dbReference type="PROSITE" id="PS50222">
    <property type="entry name" value="EF_HAND_2"/>
    <property type="match status" value="3"/>
</dbReference>
<dbReference type="Pfam" id="PF00069">
    <property type="entry name" value="Pkinase"/>
    <property type="match status" value="1"/>
</dbReference>
<accession>A0A8J5FNE7</accession>
<comment type="similarity">
    <text evidence="1">Belongs to the protein kinase superfamily. CAMK Ser/Thr protein kinase family. SNF1 subfamily.</text>
</comment>
<organism evidence="19 20">
    <name type="scientific">Zingiber officinale</name>
    <name type="common">Ginger</name>
    <name type="synonym">Amomum zingiber</name>
    <dbReference type="NCBI Taxonomy" id="94328"/>
    <lineage>
        <taxon>Eukaryota</taxon>
        <taxon>Viridiplantae</taxon>
        <taxon>Streptophyta</taxon>
        <taxon>Embryophyta</taxon>
        <taxon>Tracheophyta</taxon>
        <taxon>Spermatophyta</taxon>
        <taxon>Magnoliopsida</taxon>
        <taxon>Liliopsida</taxon>
        <taxon>Zingiberales</taxon>
        <taxon>Zingiberaceae</taxon>
        <taxon>Zingiber</taxon>
    </lineage>
</organism>
<dbReference type="PROSITE" id="PS00108">
    <property type="entry name" value="PROTEIN_KINASE_ST"/>
    <property type="match status" value="1"/>
</dbReference>
<feature type="domain" description="EF-hand" evidence="18">
    <location>
        <begin position="413"/>
        <end position="448"/>
    </location>
</feature>
<dbReference type="AlphaFoldDB" id="A0A8J5FNE7"/>
<dbReference type="PROSITE" id="PS00107">
    <property type="entry name" value="PROTEIN_KINASE_ATP"/>
    <property type="match status" value="1"/>
</dbReference>
<evidence type="ECO:0000256" key="8">
    <source>
        <dbReference type="ARBA" id="ARBA00022777"/>
    </source>
</evidence>
<keyword evidence="8" id="KW-0418">Kinase</keyword>
<keyword evidence="7 15" id="KW-0547">Nucleotide-binding</keyword>
<keyword evidence="9" id="KW-0106">Calcium</keyword>
<dbReference type="InterPro" id="IPR050205">
    <property type="entry name" value="CDPK_Ser/Thr_kinases"/>
</dbReference>
<dbReference type="SUPFAM" id="SSF47473">
    <property type="entry name" value="EF-hand"/>
    <property type="match status" value="1"/>
</dbReference>
<evidence type="ECO:0000256" key="10">
    <source>
        <dbReference type="ARBA" id="ARBA00022840"/>
    </source>
</evidence>
<keyword evidence="5" id="KW-0479">Metal-binding</keyword>
<dbReference type="FunFam" id="1.10.510.10:FF:000571">
    <property type="entry name" value="Maternal embryonic leucine zipper kinase"/>
    <property type="match status" value="1"/>
</dbReference>
<evidence type="ECO:0000256" key="14">
    <source>
        <dbReference type="ARBA" id="ARBA00058225"/>
    </source>
</evidence>
<dbReference type="InterPro" id="IPR017441">
    <property type="entry name" value="Protein_kinase_ATP_BS"/>
</dbReference>
<evidence type="ECO:0000256" key="2">
    <source>
        <dbReference type="ARBA" id="ARBA00012513"/>
    </source>
</evidence>
<evidence type="ECO:0000313" key="19">
    <source>
        <dbReference type="EMBL" id="KAG6491996.1"/>
    </source>
</evidence>
<evidence type="ECO:0000256" key="7">
    <source>
        <dbReference type="ARBA" id="ARBA00022741"/>
    </source>
</evidence>
<proteinExistence type="inferred from homology"/>
<dbReference type="Proteomes" id="UP000734854">
    <property type="component" value="Unassembled WGS sequence"/>
</dbReference>
<dbReference type="InterPro" id="IPR008271">
    <property type="entry name" value="Ser/Thr_kinase_AS"/>
</dbReference>
<dbReference type="PROSITE" id="PS50011">
    <property type="entry name" value="PROTEIN_KINASE_DOM"/>
    <property type="match status" value="1"/>
</dbReference>
<dbReference type="Gene3D" id="1.10.238.10">
    <property type="entry name" value="EF-hand"/>
    <property type="match status" value="1"/>
</dbReference>
<evidence type="ECO:0000256" key="16">
    <source>
        <dbReference type="SAM" id="MobiDB-lite"/>
    </source>
</evidence>
<comment type="function">
    <text evidence="14">CIPK serine-threonine protein kinases interact with CBL proteins. Binding of a CBL protein to the regulatory NAF domain of CIPK protein lead to the activation of the kinase in a calcium-dependent manner.</text>
</comment>
<keyword evidence="6" id="KW-0677">Repeat</keyword>
<dbReference type="PANTHER" id="PTHR24349">
    <property type="entry name" value="SERINE/THREONINE-PROTEIN KINASE"/>
    <property type="match status" value="1"/>
</dbReference>
<evidence type="ECO:0000256" key="11">
    <source>
        <dbReference type="ARBA" id="ARBA00024334"/>
    </source>
</evidence>
<comment type="similarity">
    <text evidence="11">Belongs to the protein kinase superfamily. Ser/Thr protein kinase family. CDPK subfamily.</text>
</comment>
<evidence type="ECO:0000256" key="5">
    <source>
        <dbReference type="ARBA" id="ARBA00022723"/>
    </source>
</evidence>
<evidence type="ECO:0000256" key="4">
    <source>
        <dbReference type="ARBA" id="ARBA00022679"/>
    </source>
</evidence>
<dbReference type="Pfam" id="PF13499">
    <property type="entry name" value="EF-hand_7"/>
    <property type="match status" value="2"/>
</dbReference>
<evidence type="ECO:0000256" key="15">
    <source>
        <dbReference type="PROSITE-ProRule" id="PRU10141"/>
    </source>
</evidence>
<dbReference type="FunFam" id="1.10.238.10:FF:000050">
    <property type="entry name" value="Calcium-dependent protein kinase 7"/>
    <property type="match status" value="1"/>
</dbReference>
<dbReference type="CDD" id="cd05117">
    <property type="entry name" value="STKc_CAMK"/>
    <property type="match status" value="1"/>
</dbReference>
<evidence type="ECO:0000256" key="9">
    <source>
        <dbReference type="ARBA" id="ARBA00022837"/>
    </source>
</evidence>
<comment type="catalytic activity">
    <reaction evidence="13">
        <text>L-seryl-[protein] + ATP = O-phospho-L-seryl-[protein] + ADP + H(+)</text>
        <dbReference type="Rhea" id="RHEA:17989"/>
        <dbReference type="Rhea" id="RHEA-COMP:9863"/>
        <dbReference type="Rhea" id="RHEA-COMP:11604"/>
        <dbReference type="ChEBI" id="CHEBI:15378"/>
        <dbReference type="ChEBI" id="CHEBI:29999"/>
        <dbReference type="ChEBI" id="CHEBI:30616"/>
        <dbReference type="ChEBI" id="CHEBI:83421"/>
        <dbReference type="ChEBI" id="CHEBI:456216"/>
        <dbReference type="EC" id="2.7.11.1"/>
    </reaction>
</comment>
<dbReference type="InterPro" id="IPR000719">
    <property type="entry name" value="Prot_kinase_dom"/>
</dbReference>
<dbReference type="InterPro" id="IPR018247">
    <property type="entry name" value="EF_Hand_1_Ca_BS"/>
</dbReference>
<evidence type="ECO:0000256" key="6">
    <source>
        <dbReference type="ARBA" id="ARBA00022737"/>
    </source>
</evidence>
<evidence type="ECO:0000256" key="12">
    <source>
        <dbReference type="ARBA" id="ARBA00047899"/>
    </source>
</evidence>
<comment type="caution">
    <text evidence="19">The sequence shown here is derived from an EMBL/GenBank/DDBJ whole genome shotgun (WGS) entry which is preliminary data.</text>
</comment>
<dbReference type="SMART" id="SM00054">
    <property type="entry name" value="EFh"/>
    <property type="match status" value="4"/>
</dbReference>
<dbReference type="GO" id="GO:0005509">
    <property type="term" value="F:calcium ion binding"/>
    <property type="evidence" value="ECO:0007669"/>
    <property type="project" value="InterPro"/>
</dbReference>
<feature type="binding site" evidence="15">
    <location>
        <position position="97"/>
    </location>
    <ligand>
        <name>ATP</name>
        <dbReference type="ChEBI" id="CHEBI:30616"/>
    </ligand>
</feature>
<keyword evidence="3" id="KW-0723">Serine/threonine-protein kinase</keyword>
<dbReference type="InterPro" id="IPR011009">
    <property type="entry name" value="Kinase-like_dom_sf"/>
</dbReference>
<gene>
    <name evidence="19" type="ORF">ZIOFF_046942</name>
</gene>
<dbReference type="Gene3D" id="1.10.510.10">
    <property type="entry name" value="Transferase(Phosphotransferase) domain 1"/>
    <property type="match status" value="1"/>
</dbReference>
<dbReference type="FunFam" id="3.30.200.20:FF:000004">
    <property type="entry name" value="Calcium-dependent protein kinase 1"/>
    <property type="match status" value="1"/>
</dbReference>
<comment type="catalytic activity">
    <reaction evidence="12">
        <text>L-threonyl-[protein] + ATP = O-phospho-L-threonyl-[protein] + ADP + H(+)</text>
        <dbReference type="Rhea" id="RHEA:46608"/>
        <dbReference type="Rhea" id="RHEA-COMP:11060"/>
        <dbReference type="Rhea" id="RHEA-COMP:11605"/>
        <dbReference type="ChEBI" id="CHEBI:15378"/>
        <dbReference type="ChEBI" id="CHEBI:30013"/>
        <dbReference type="ChEBI" id="CHEBI:30616"/>
        <dbReference type="ChEBI" id="CHEBI:61977"/>
        <dbReference type="ChEBI" id="CHEBI:456216"/>
        <dbReference type="EC" id="2.7.11.1"/>
    </reaction>
</comment>
<dbReference type="InterPro" id="IPR011992">
    <property type="entry name" value="EF-hand-dom_pair"/>
</dbReference>
<dbReference type="EMBL" id="JACMSC010000013">
    <property type="protein sequence ID" value="KAG6491996.1"/>
    <property type="molecule type" value="Genomic_DNA"/>
</dbReference>
<dbReference type="EC" id="2.7.11.1" evidence="2"/>
<dbReference type="Gene3D" id="3.30.200.20">
    <property type="entry name" value="Phosphorylase Kinase, domain 1"/>
    <property type="match status" value="1"/>
</dbReference>
<dbReference type="SMART" id="SM00220">
    <property type="entry name" value="S_TKc"/>
    <property type="match status" value="1"/>
</dbReference>